<organism evidence="1 2">
    <name type="scientific">Arctium lappa</name>
    <name type="common">Greater burdock</name>
    <name type="synonym">Lappa major</name>
    <dbReference type="NCBI Taxonomy" id="4217"/>
    <lineage>
        <taxon>Eukaryota</taxon>
        <taxon>Viridiplantae</taxon>
        <taxon>Streptophyta</taxon>
        <taxon>Embryophyta</taxon>
        <taxon>Tracheophyta</taxon>
        <taxon>Spermatophyta</taxon>
        <taxon>Magnoliopsida</taxon>
        <taxon>eudicotyledons</taxon>
        <taxon>Gunneridae</taxon>
        <taxon>Pentapetalae</taxon>
        <taxon>asterids</taxon>
        <taxon>campanulids</taxon>
        <taxon>Asterales</taxon>
        <taxon>Asteraceae</taxon>
        <taxon>Carduoideae</taxon>
        <taxon>Cardueae</taxon>
        <taxon>Arctiinae</taxon>
        <taxon>Arctium</taxon>
    </lineage>
</organism>
<proteinExistence type="predicted"/>
<accession>A0ACB9FJF9</accession>
<evidence type="ECO:0000313" key="2">
    <source>
        <dbReference type="Proteomes" id="UP001055879"/>
    </source>
</evidence>
<keyword evidence="2" id="KW-1185">Reference proteome</keyword>
<dbReference type="EMBL" id="CM042047">
    <property type="protein sequence ID" value="KAI3771488.1"/>
    <property type="molecule type" value="Genomic_DNA"/>
</dbReference>
<protein>
    <submittedName>
        <fullName evidence="1">Uncharacterized protein</fullName>
    </submittedName>
</protein>
<dbReference type="Proteomes" id="UP001055879">
    <property type="component" value="Linkage Group LG01"/>
</dbReference>
<sequence>MKTSNPSEDHKHPQLESESDIRFNKSLQDLKDLCSQLHFAADSYHSTFLNSNQKQLVVKNTKEYVRNALVTVVDHLGSVSSNLDHHLSKAGSIYQTEVKINFLNQKLLTCQDYSHKIALAKVSSREDNLKYNSRYIKPPVSDVLKLNESLRFSAYRFPDILRVFAWSQITAKARNREDEFKVDEEVPLFLYTCNSYKPSLPLESSVSVPVLAVRDKLSVQPKPQSFQLLDKGKSRRGMLFTKSRRNNDILSIGGSQRT</sequence>
<evidence type="ECO:0000313" key="1">
    <source>
        <dbReference type="EMBL" id="KAI3771488.1"/>
    </source>
</evidence>
<reference evidence="2" key="1">
    <citation type="journal article" date="2022" name="Mol. Ecol. Resour.">
        <title>The genomes of chicory, endive, great burdock and yacon provide insights into Asteraceae palaeo-polyploidization history and plant inulin production.</title>
        <authorList>
            <person name="Fan W."/>
            <person name="Wang S."/>
            <person name="Wang H."/>
            <person name="Wang A."/>
            <person name="Jiang F."/>
            <person name="Liu H."/>
            <person name="Zhao H."/>
            <person name="Xu D."/>
            <person name="Zhang Y."/>
        </authorList>
    </citation>
    <scope>NUCLEOTIDE SEQUENCE [LARGE SCALE GENOMIC DNA]</scope>
    <source>
        <strain evidence="2">cv. Niubang</strain>
    </source>
</reference>
<comment type="caution">
    <text evidence="1">The sequence shown here is derived from an EMBL/GenBank/DDBJ whole genome shotgun (WGS) entry which is preliminary data.</text>
</comment>
<name>A0ACB9FJF9_ARCLA</name>
<gene>
    <name evidence="1" type="ORF">L6452_02653</name>
</gene>
<reference evidence="1 2" key="2">
    <citation type="journal article" date="2022" name="Mol. Ecol. Resour.">
        <title>The genomes of chicory, endive, great burdock and yacon provide insights into Asteraceae paleo-polyploidization history and plant inulin production.</title>
        <authorList>
            <person name="Fan W."/>
            <person name="Wang S."/>
            <person name="Wang H."/>
            <person name="Wang A."/>
            <person name="Jiang F."/>
            <person name="Liu H."/>
            <person name="Zhao H."/>
            <person name="Xu D."/>
            <person name="Zhang Y."/>
        </authorList>
    </citation>
    <scope>NUCLEOTIDE SEQUENCE [LARGE SCALE GENOMIC DNA]</scope>
    <source>
        <strain evidence="2">cv. Niubang</strain>
    </source>
</reference>